<dbReference type="AlphaFoldDB" id="A0A3N9TBN4"/>
<organism evidence="1 2">
    <name type="scientific">Vibrio viridaestus</name>
    <dbReference type="NCBI Taxonomy" id="2487322"/>
    <lineage>
        <taxon>Bacteria</taxon>
        <taxon>Pseudomonadati</taxon>
        <taxon>Pseudomonadota</taxon>
        <taxon>Gammaproteobacteria</taxon>
        <taxon>Vibrionales</taxon>
        <taxon>Vibrionaceae</taxon>
        <taxon>Vibrio</taxon>
    </lineage>
</organism>
<sequence>MKRSKFLIPLLAVALLQGCTSSPSKTSSEQPLSKIEPTILRGTATIGAQTRLFTPCGSQAQFQLQISDEQYKSALSQTQKSYEPVYAEVIGYLTIPSQTGYNADYRAKLHVLRFNTIDSNQVGQCSSTTDNTMALGTEPNWKAAISHNQLLIQTGNAPVKAFDLTNKQISAEQRNYQFSNGQLKMKAIECQPKNSDTLYGWLASLTLDSDTYQGCAKLSNYDASSQYIGTYSAQSTTSDLSTSLTLNRDHSAETRYSYSNGEPSLVEQGFWQKLSDDKIQVIMTLHQQQYLVTERVFTVRGKTLFTDKEKVGNKLYPISQGGLSLFKESH</sequence>
<accession>A0A3N9TBN4</accession>
<dbReference type="RefSeq" id="WP_124938834.1">
    <property type="nucleotide sequence ID" value="NZ_RJVQ01000012.1"/>
</dbReference>
<gene>
    <name evidence="1" type="ORF">EES38_19255</name>
</gene>
<dbReference type="PROSITE" id="PS51257">
    <property type="entry name" value="PROKAR_LIPOPROTEIN"/>
    <property type="match status" value="1"/>
</dbReference>
<dbReference type="OrthoDB" id="5348860at2"/>
<evidence type="ECO:0008006" key="3">
    <source>
        <dbReference type="Google" id="ProtNLM"/>
    </source>
</evidence>
<evidence type="ECO:0000313" key="2">
    <source>
        <dbReference type="Proteomes" id="UP000281112"/>
    </source>
</evidence>
<reference evidence="1 2" key="1">
    <citation type="submission" date="2018-11" db="EMBL/GenBank/DDBJ databases">
        <title>Vibrio LJC006 sp. nov., isolated from seawater during the bloom of the enteromorpha.</title>
        <authorList>
            <person name="Liang J."/>
        </authorList>
    </citation>
    <scope>NUCLEOTIDE SEQUENCE [LARGE SCALE GENOMIC DNA]</scope>
    <source>
        <strain evidence="1 2">LJC006</strain>
    </source>
</reference>
<dbReference type="EMBL" id="RJVQ01000012">
    <property type="protein sequence ID" value="RQW61479.1"/>
    <property type="molecule type" value="Genomic_DNA"/>
</dbReference>
<keyword evidence="2" id="KW-1185">Reference proteome</keyword>
<comment type="caution">
    <text evidence="1">The sequence shown here is derived from an EMBL/GenBank/DDBJ whole genome shotgun (WGS) entry which is preliminary data.</text>
</comment>
<dbReference type="Proteomes" id="UP000281112">
    <property type="component" value="Unassembled WGS sequence"/>
</dbReference>
<proteinExistence type="predicted"/>
<protein>
    <recommendedName>
        <fullName evidence="3">Lipoprotein</fullName>
    </recommendedName>
</protein>
<evidence type="ECO:0000313" key="1">
    <source>
        <dbReference type="EMBL" id="RQW61479.1"/>
    </source>
</evidence>
<name>A0A3N9TBN4_9VIBR</name>